<keyword evidence="3" id="KW-1185">Reference proteome</keyword>
<dbReference type="AlphaFoldDB" id="A0A1E7EXK3"/>
<protein>
    <submittedName>
        <fullName evidence="2">Uncharacterized protein</fullName>
    </submittedName>
</protein>
<sequence>MSQPQSQAQSHNHNHYHYALIGCRYYRKWINIHDEVCDIYGTIIQVVELLEKQQLHKYSNSDSDSDEHEQEHEHAREHAREYEYKIEYDKDSRNKLNNKNKKVERNINTNPNTNPNPTILIVPESEFLSYYDAWGGCQQYYLSHLLLLLSSTRTTATAIKHDTNHNHDNNNHYQQFEDPRDRLTMMLFGNKNTTTTTTTTTCTDNNNNNNNNNNNAGTNFLIWRIPHTIRREQEHIQLLFGNNNDNDNDNDNNENMMKVPRVTMQYEEFELTFRVKRSTVGGGSRSSSSSATNNSSSSCIGEMIDIGIYAPYLSTDIKSMKDFRNKCDQQSVYPAFDCQGALHYLLGHMNSIDGKFRIRADGKEKELFTDYGIHYEPVRKRKGYSKI</sequence>
<evidence type="ECO:0000256" key="1">
    <source>
        <dbReference type="SAM" id="MobiDB-lite"/>
    </source>
</evidence>
<organism evidence="2 3">
    <name type="scientific">Fragilariopsis cylindrus CCMP1102</name>
    <dbReference type="NCBI Taxonomy" id="635003"/>
    <lineage>
        <taxon>Eukaryota</taxon>
        <taxon>Sar</taxon>
        <taxon>Stramenopiles</taxon>
        <taxon>Ochrophyta</taxon>
        <taxon>Bacillariophyta</taxon>
        <taxon>Bacillariophyceae</taxon>
        <taxon>Bacillariophycidae</taxon>
        <taxon>Bacillariales</taxon>
        <taxon>Bacillariaceae</taxon>
        <taxon>Fragilariopsis</taxon>
    </lineage>
</organism>
<dbReference type="EMBL" id="KV784370">
    <property type="protein sequence ID" value="OEU10691.1"/>
    <property type="molecule type" value="Genomic_DNA"/>
</dbReference>
<gene>
    <name evidence="2" type="ORF">FRACYDRAFT_246444</name>
</gene>
<feature type="compositionally biased region" description="Basic and acidic residues" evidence="1">
    <location>
        <begin position="69"/>
        <end position="81"/>
    </location>
</feature>
<dbReference type="InParanoid" id="A0A1E7EXK3"/>
<reference evidence="2 3" key="1">
    <citation type="submission" date="2016-09" db="EMBL/GenBank/DDBJ databases">
        <title>Extensive genetic diversity and differential bi-allelic expression allows diatom success in the polar Southern Ocean.</title>
        <authorList>
            <consortium name="DOE Joint Genome Institute"/>
            <person name="Mock T."/>
            <person name="Otillar R.P."/>
            <person name="Strauss J."/>
            <person name="Dupont C."/>
            <person name="Frickenhaus S."/>
            <person name="Maumus F."/>
            <person name="Mcmullan M."/>
            <person name="Sanges R."/>
            <person name="Schmutz J."/>
            <person name="Toseland A."/>
            <person name="Valas R."/>
            <person name="Veluchamy A."/>
            <person name="Ward B.J."/>
            <person name="Allen A."/>
            <person name="Barry K."/>
            <person name="Falciatore A."/>
            <person name="Ferrante M."/>
            <person name="Fortunato A.E."/>
            <person name="Gloeckner G."/>
            <person name="Gruber A."/>
            <person name="Hipkin R."/>
            <person name="Janech M."/>
            <person name="Kroth P."/>
            <person name="Leese F."/>
            <person name="Lindquist E."/>
            <person name="Lyon B.R."/>
            <person name="Martin J."/>
            <person name="Mayer C."/>
            <person name="Parker M."/>
            <person name="Quesneville H."/>
            <person name="Raymond J."/>
            <person name="Uhlig C."/>
            <person name="Valentin K.U."/>
            <person name="Worden A.Z."/>
            <person name="Armbrust E.V."/>
            <person name="Bowler C."/>
            <person name="Green B."/>
            <person name="Moulton V."/>
            <person name="Van Oosterhout C."/>
            <person name="Grigoriev I."/>
        </authorList>
    </citation>
    <scope>NUCLEOTIDE SEQUENCE [LARGE SCALE GENOMIC DNA]</scope>
    <source>
        <strain evidence="2 3">CCMP1102</strain>
    </source>
</reference>
<evidence type="ECO:0000313" key="2">
    <source>
        <dbReference type="EMBL" id="OEU10691.1"/>
    </source>
</evidence>
<dbReference type="OrthoDB" id="57231at2759"/>
<dbReference type="Proteomes" id="UP000095751">
    <property type="component" value="Unassembled WGS sequence"/>
</dbReference>
<evidence type="ECO:0000313" key="3">
    <source>
        <dbReference type="Proteomes" id="UP000095751"/>
    </source>
</evidence>
<feature type="region of interest" description="Disordered" evidence="1">
    <location>
        <begin position="58"/>
        <end position="81"/>
    </location>
</feature>
<dbReference type="KEGG" id="fcy:FRACYDRAFT_246444"/>
<name>A0A1E7EXK3_9STRA</name>
<proteinExistence type="predicted"/>
<accession>A0A1E7EXK3</accession>